<sequence length="387" mass="44403">MVLQHEFSILDFRSTAKTYIRMSPKRSGLSAVQFTEFEWKDYCPEVFRRLRELGKVDVANYMLSICCNETLTELTSSGKTDCLIYLSNDDRFVVKTVSKSEMKVLLEILPCYCHHVRKHERTLLTRFYGLHVLKPSGGRKIRFVAMGNIFQSGLSIHKRFDLKGSPQGRCVSKSRVEESTIFKDPDLDLVFHLDPLTRHQFLTQIKHDCKFLEQLGFMDYSLLLGVHVLSTKHHQALTKGSVENRILANKISLPRNFLQKQLERDRASSVINENLPTRMPARAVRITRSESEGSTSSSQGKARTDEGSIASSSLSRRKSRIDEGHEVLLFVGIIDFLQGYNMVKRVEHVYKSLQFDPQSISAVNPHFYSTRFQEFIAKVFTVRDVNA</sequence>
<keyword evidence="2" id="KW-0418">Kinase</keyword>
<dbReference type="Gene3D" id="3.30.810.10">
    <property type="entry name" value="2-Layer Sandwich"/>
    <property type="match status" value="1"/>
</dbReference>
<dbReference type="AlphaFoldDB" id="A0AAV9F730"/>
<evidence type="ECO:0000313" key="6">
    <source>
        <dbReference type="Proteomes" id="UP001180020"/>
    </source>
</evidence>
<name>A0AAV9F730_ACOCL</name>
<evidence type="ECO:0000256" key="1">
    <source>
        <dbReference type="ARBA" id="ARBA00012172"/>
    </source>
</evidence>
<dbReference type="InterPro" id="IPR027483">
    <property type="entry name" value="PInositol-4-P-4/5-kinase_C_sf"/>
</dbReference>
<dbReference type="Proteomes" id="UP001180020">
    <property type="component" value="Unassembled WGS sequence"/>
</dbReference>
<dbReference type="InterPro" id="IPR002498">
    <property type="entry name" value="PInositol-4-P-4/5-kinase_core"/>
</dbReference>
<dbReference type="PROSITE" id="PS51455">
    <property type="entry name" value="PIPK"/>
    <property type="match status" value="1"/>
</dbReference>
<accession>A0AAV9F730</accession>
<evidence type="ECO:0000256" key="2">
    <source>
        <dbReference type="PROSITE-ProRule" id="PRU00781"/>
    </source>
</evidence>
<dbReference type="Gene3D" id="3.30.800.10">
    <property type="entry name" value="Phosphatidylinositol Phosphate Kinase II Beta"/>
    <property type="match status" value="1"/>
</dbReference>
<dbReference type="SUPFAM" id="SSF56104">
    <property type="entry name" value="SAICAR synthase-like"/>
    <property type="match status" value="1"/>
</dbReference>
<keyword evidence="2" id="KW-0067">ATP-binding</keyword>
<comment type="caution">
    <text evidence="5">The sequence shown here is derived from an EMBL/GenBank/DDBJ whole genome shotgun (WGS) entry which is preliminary data.</text>
</comment>
<keyword evidence="2" id="KW-0547">Nucleotide-binding</keyword>
<keyword evidence="2" id="KW-0808">Transferase</keyword>
<dbReference type="GO" id="GO:0016308">
    <property type="term" value="F:1-phosphatidylinositol-4-phosphate 5-kinase activity"/>
    <property type="evidence" value="ECO:0007669"/>
    <property type="project" value="UniProtKB-EC"/>
</dbReference>
<dbReference type="InterPro" id="IPR027484">
    <property type="entry name" value="PInositol-4-P-5-kinase_N"/>
</dbReference>
<protein>
    <recommendedName>
        <fullName evidence="1">1-phosphatidylinositol-4-phosphate 5-kinase</fullName>
        <ecNumber evidence="1">2.7.1.68</ecNumber>
    </recommendedName>
</protein>
<dbReference type="EC" id="2.7.1.68" evidence="1"/>
<reference evidence="5" key="2">
    <citation type="submission" date="2023-06" db="EMBL/GenBank/DDBJ databases">
        <authorList>
            <person name="Ma L."/>
            <person name="Liu K.-W."/>
            <person name="Li Z."/>
            <person name="Hsiao Y.-Y."/>
            <person name="Qi Y."/>
            <person name="Fu T."/>
            <person name="Tang G."/>
            <person name="Zhang D."/>
            <person name="Sun W.-H."/>
            <person name="Liu D.-K."/>
            <person name="Li Y."/>
            <person name="Chen G.-Z."/>
            <person name="Liu X.-D."/>
            <person name="Liao X.-Y."/>
            <person name="Jiang Y.-T."/>
            <person name="Yu X."/>
            <person name="Hao Y."/>
            <person name="Huang J."/>
            <person name="Zhao X.-W."/>
            <person name="Ke S."/>
            <person name="Chen Y.-Y."/>
            <person name="Wu W.-L."/>
            <person name="Hsu J.-L."/>
            <person name="Lin Y.-F."/>
            <person name="Huang M.-D."/>
            <person name="Li C.-Y."/>
            <person name="Huang L."/>
            <person name="Wang Z.-W."/>
            <person name="Zhao X."/>
            <person name="Zhong W.-Y."/>
            <person name="Peng D.-H."/>
            <person name="Ahmad S."/>
            <person name="Lan S."/>
            <person name="Zhang J.-S."/>
            <person name="Tsai W.-C."/>
            <person name="Van De Peer Y."/>
            <person name="Liu Z.-J."/>
        </authorList>
    </citation>
    <scope>NUCLEOTIDE SEQUENCE</scope>
    <source>
        <strain evidence="5">CP</strain>
        <tissue evidence="5">Leaves</tissue>
    </source>
</reference>
<dbReference type="GO" id="GO:0005524">
    <property type="term" value="F:ATP binding"/>
    <property type="evidence" value="ECO:0007669"/>
    <property type="project" value="UniProtKB-UniRule"/>
</dbReference>
<reference evidence="5" key="1">
    <citation type="journal article" date="2023" name="Nat. Commun.">
        <title>Diploid and tetraploid genomes of Acorus and the evolution of monocots.</title>
        <authorList>
            <person name="Ma L."/>
            <person name="Liu K.W."/>
            <person name="Li Z."/>
            <person name="Hsiao Y.Y."/>
            <person name="Qi Y."/>
            <person name="Fu T."/>
            <person name="Tang G.D."/>
            <person name="Zhang D."/>
            <person name="Sun W.H."/>
            <person name="Liu D.K."/>
            <person name="Li Y."/>
            <person name="Chen G.Z."/>
            <person name="Liu X.D."/>
            <person name="Liao X.Y."/>
            <person name="Jiang Y.T."/>
            <person name="Yu X."/>
            <person name="Hao Y."/>
            <person name="Huang J."/>
            <person name="Zhao X.W."/>
            <person name="Ke S."/>
            <person name="Chen Y.Y."/>
            <person name="Wu W.L."/>
            <person name="Hsu J.L."/>
            <person name="Lin Y.F."/>
            <person name="Huang M.D."/>
            <person name="Li C.Y."/>
            <person name="Huang L."/>
            <person name="Wang Z.W."/>
            <person name="Zhao X."/>
            <person name="Zhong W.Y."/>
            <person name="Peng D.H."/>
            <person name="Ahmad S."/>
            <person name="Lan S."/>
            <person name="Zhang J.S."/>
            <person name="Tsai W.C."/>
            <person name="Van de Peer Y."/>
            <person name="Liu Z.J."/>
        </authorList>
    </citation>
    <scope>NUCLEOTIDE SEQUENCE</scope>
    <source>
        <strain evidence="5">CP</strain>
    </source>
</reference>
<dbReference type="PANTHER" id="PTHR23086:SF111">
    <property type="entry name" value="PHOSPHATIDYLINOSITOL 4-PHOSPHATE 5-KINASE 10"/>
    <property type="match status" value="1"/>
</dbReference>
<dbReference type="SMART" id="SM00330">
    <property type="entry name" value="PIPKc"/>
    <property type="match status" value="1"/>
</dbReference>
<proteinExistence type="predicted"/>
<dbReference type="GO" id="GO:0046854">
    <property type="term" value="P:phosphatidylinositol phosphate biosynthetic process"/>
    <property type="evidence" value="ECO:0007669"/>
    <property type="project" value="TreeGrafter"/>
</dbReference>
<evidence type="ECO:0000259" key="4">
    <source>
        <dbReference type="PROSITE" id="PS51455"/>
    </source>
</evidence>
<evidence type="ECO:0000313" key="5">
    <source>
        <dbReference type="EMBL" id="KAK1321226.1"/>
    </source>
</evidence>
<gene>
    <name evidence="5" type="primary">PIP5K2</name>
    <name evidence="5" type="ORF">QJS10_CPA03g00243</name>
</gene>
<organism evidence="5 6">
    <name type="scientific">Acorus calamus</name>
    <name type="common">Sweet flag</name>
    <dbReference type="NCBI Taxonomy" id="4465"/>
    <lineage>
        <taxon>Eukaryota</taxon>
        <taxon>Viridiplantae</taxon>
        <taxon>Streptophyta</taxon>
        <taxon>Embryophyta</taxon>
        <taxon>Tracheophyta</taxon>
        <taxon>Spermatophyta</taxon>
        <taxon>Magnoliopsida</taxon>
        <taxon>Liliopsida</taxon>
        <taxon>Acoraceae</taxon>
        <taxon>Acorus</taxon>
    </lineage>
</organism>
<dbReference type="GO" id="GO:0005886">
    <property type="term" value="C:plasma membrane"/>
    <property type="evidence" value="ECO:0007669"/>
    <property type="project" value="TreeGrafter"/>
</dbReference>
<feature type="domain" description="PIPK" evidence="4">
    <location>
        <begin position="1"/>
        <end position="380"/>
    </location>
</feature>
<dbReference type="InterPro" id="IPR023610">
    <property type="entry name" value="PInositol-4/5-P-5/4-kinase"/>
</dbReference>
<feature type="region of interest" description="Disordered" evidence="3">
    <location>
        <begin position="281"/>
        <end position="315"/>
    </location>
</feature>
<dbReference type="Pfam" id="PF01504">
    <property type="entry name" value="PIP5K"/>
    <property type="match status" value="1"/>
</dbReference>
<evidence type="ECO:0000256" key="3">
    <source>
        <dbReference type="SAM" id="MobiDB-lite"/>
    </source>
</evidence>
<keyword evidence="6" id="KW-1185">Reference proteome</keyword>
<dbReference type="PANTHER" id="PTHR23086">
    <property type="entry name" value="PHOSPHATIDYLINOSITOL-4-PHOSPHATE 5-KINASE"/>
    <property type="match status" value="1"/>
</dbReference>
<dbReference type="EMBL" id="JAUJYO010000003">
    <property type="protein sequence ID" value="KAK1321226.1"/>
    <property type="molecule type" value="Genomic_DNA"/>
</dbReference>